<dbReference type="AlphaFoldDB" id="A0A8H5FP46"/>
<accession>A0A8H5FP46</accession>
<evidence type="ECO:0000313" key="2">
    <source>
        <dbReference type="EMBL" id="KAF5343528.1"/>
    </source>
</evidence>
<name>A0A8H5FP46_9AGAR</name>
<sequence length="604" mass="68255">MSDEPTISLCDHCICSIPEYHDSQAESILDQLRAYRTPSDSEAAHFHTDIDFSERVIQKYEQEITKLQQRIEVLQAQRDLAKRAKETRVALLAPIKKLPIEVLEWILTLVCCGEDVSWYTDDCPFFVFPFTLDIAHTCSVWRKLVLTKGELWSNIDLLFSPVQMPRDVDKPIKLLTSYLSYSKSAPLTISIRAYPSHTQAIPEQDSEKFDDLVRRVLSVLLGQAGRWKCADLTLDSELFKYLDEEFLVASKGSSALFFPLLETLTLDWDGTGPGHEASPERWSALGDIFKSSLIHQISLPSYSPELQSYLPFSQITSLDIKEVDQSDLLLTLDACPALQRLKVQSYEALCLPIDETVVSCIQLIAIHLYVEAPGKEDVGLELFSCLHAPALQELLVHRKQGRVRWSRQAFASMISRSSCRLHTLSIRGVITFFEDIQTMLRLSPDLLHLEFHEIVTSNDGLLLPLARILTWTTATIPDHYRDEFWDVVDLATSPLHIFVPRLASLHLATGFSFDTDLRDSVNEMLRSRTSMNAADGPMLPFASIDKPSPNTTLTGTTQPVQSKPTFLKDYKLWCGCTHDSNSANTLITTGRQLVMEYSTPTQIE</sequence>
<organism evidence="2 3">
    <name type="scientific">Tetrapyrgos nigripes</name>
    <dbReference type="NCBI Taxonomy" id="182062"/>
    <lineage>
        <taxon>Eukaryota</taxon>
        <taxon>Fungi</taxon>
        <taxon>Dikarya</taxon>
        <taxon>Basidiomycota</taxon>
        <taxon>Agaricomycotina</taxon>
        <taxon>Agaricomycetes</taxon>
        <taxon>Agaricomycetidae</taxon>
        <taxon>Agaricales</taxon>
        <taxon>Marasmiineae</taxon>
        <taxon>Marasmiaceae</taxon>
        <taxon>Tetrapyrgos</taxon>
    </lineage>
</organism>
<feature type="coiled-coil region" evidence="1">
    <location>
        <begin position="50"/>
        <end position="84"/>
    </location>
</feature>
<reference evidence="2 3" key="1">
    <citation type="journal article" date="2020" name="ISME J.">
        <title>Uncovering the hidden diversity of litter-decomposition mechanisms in mushroom-forming fungi.</title>
        <authorList>
            <person name="Floudas D."/>
            <person name="Bentzer J."/>
            <person name="Ahren D."/>
            <person name="Johansson T."/>
            <person name="Persson P."/>
            <person name="Tunlid A."/>
        </authorList>
    </citation>
    <scope>NUCLEOTIDE SEQUENCE [LARGE SCALE GENOMIC DNA]</scope>
    <source>
        <strain evidence="2 3">CBS 291.85</strain>
    </source>
</reference>
<keyword evidence="1" id="KW-0175">Coiled coil</keyword>
<dbReference type="EMBL" id="JAACJM010000138">
    <property type="protein sequence ID" value="KAF5343528.1"/>
    <property type="molecule type" value="Genomic_DNA"/>
</dbReference>
<evidence type="ECO:0000313" key="3">
    <source>
        <dbReference type="Proteomes" id="UP000559256"/>
    </source>
</evidence>
<dbReference type="Proteomes" id="UP000559256">
    <property type="component" value="Unassembled WGS sequence"/>
</dbReference>
<gene>
    <name evidence="2" type="ORF">D9758_012941</name>
</gene>
<evidence type="ECO:0000256" key="1">
    <source>
        <dbReference type="SAM" id="Coils"/>
    </source>
</evidence>
<dbReference type="OrthoDB" id="3365698at2759"/>
<protein>
    <recommendedName>
        <fullName evidence="4">F-box domain-containing protein</fullName>
    </recommendedName>
</protein>
<keyword evidence="3" id="KW-1185">Reference proteome</keyword>
<evidence type="ECO:0008006" key="4">
    <source>
        <dbReference type="Google" id="ProtNLM"/>
    </source>
</evidence>
<proteinExistence type="predicted"/>
<comment type="caution">
    <text evidence="2">The sequence shown here is derived from an EMBL/GenBank/DDBJ whole genome shotgun (WGS) entry which is preliminary data.</text>
</comment>